<keyword evidence="2" id="KW-1185">Reference proteome</keyword>
<organism evidence="1 2">
    <name type="scientific">Cichorium intybus</name>
    <name type="common">Chicory</name>
    <dbReference type="NCBI Taxonomy" id="13427"/>
    <lineage>
        <taxon>Eukaryota</taxon>
        <taxon>Viridiplantae</taxon>
        <taxon>Streptophyta</taxon>
        <taxon>Embryophyta</taxon>
        <taxon>Tracheophyta</taxon>
        <taxon>Spermatophyta</taxon>
        <taxon>Magnoliopsida</taxon>
        <taxon>eudicotyledons</taxon>
        <taxon>Gunneridae</taxon>
        <taxon>Pentapetalae</taxon>
        <taxon>asterids</taxon>
        <taxon>campanulids</taxon>
        <taxon>Asterales</taxon>
        <taxon>Asteraceae</taxon>
        <taxon>Cichorioideae</taxon>
        <taxon>Cichorieae</taxon>
        <taxon>Cichoriinae</taxon>
        <taxon>Cichorium</taxon>
    </lineage>
</organism>
<reference evidence="1 2" key="2">
    <citation type="journal article" date="2022" name="Mol. Ecol. Resour.">
        <title>The genomes of chicory, endive, great burdock and yacon provide insights into Asteraceae paleo-polyploidization history and plant inulin production.</title>
        <authorList>
            <person name="Fan W."/>
            <person name="Wang S."/>
            <person name="Wang H."/>
            <person name="Wang A."/>
            <person name="Jiang F."/>
            <person name="Liu H."/>
            <person name="Zhao H."/>
            <person name="Xu D."/>
            <person name="Zhang Y."/>
        </authorList>
    </citation>
    <scope>NUCLEOTIDE SEQUENCE [LARGE SCALE GENOMIC DNA]</scope>
    <source>
        <strain evidence="2">cv. Punajuju</strain>
        <tissue evidence="1">Leaves</tissue>
    </source>
</reference>
<evidence type="ECO:0000313" key="2">
    <source>
        <dbReference type="Proteomes" id="UP001055811"/>
    </source>
</evidence>
<comment type="caution">
    <text evidence="1">The sequence shown here is derived from an EMBL/GenBank/DDBJ whole genome shotgun (WGS) entry which is preliminary data.</text>
</comment>
<protein>
    <submittedName>
        <fullName evidence="1">Uncharacterized protein</fullName>
    </submittedName>
</protein>
<proteinExistence type="predicted"/>
<dbReference type="Proteomes" id="UP001055811">
    <property type="component" value="Linkage Group LG06"/>
</dbReference>
<reference evidence="2" key="1">
    <citation type="journal article" date="2022" name="Mol. Ecol. Resour.">
        <title>The genomes of chicory, endive, great burdock and yacon provide insights into Asteraceae palaeo-polyploidization history and plant inulin production.</title>
        <authorList>
            <person name="Fan W."/>
            <person name="Wang S."/>
            <person name="Wang H."/>
            <person name="Wang A."/>
            <person name="Jiang F."/>
            <person name="Liu H."/>
            <person name="Zhao H."/>
            <person name="Xu D."/>
            <person name="Zhang Y."/>
        </authorList>
    </citation>
    <scope>NUCLEOTIDE SEQUENCE [LARGE SCALE GENOMIC DNA]</scope>
    <source>
        <strain evidence="2">cv. Punajuju</strain>
    </source>
</reference>
<dbReference type="EMBL" id="CM042014">
    <property type="protein sequence ID" value="KAI3720592.1"/>
    <property type="molecule type" value="Genomic_DNA"/>
</dbReference>
<name>A0ACB9BDM4_CICIN</name>
<gene>
    <name evidence="1" type="ORF">L2E82_31581</name>
</gene>
<accession>A0ACB9BDM4</accession>
<sequence>MWKRKRAKRSGTGKQWEKREGNASCPETWQESRKLERLIFNGQYTVIAQHRPSSENRRTIFEASKQLTTLRLPSPSDVPVVETSTNGEVTTTFASDTVEQFKE</sequence>
<evidence type="ECO:0000313" key="1">
    <source>
        <dbReference type="EMBL" id="KAI3720592.1"/>
    </source>
</evidence>